<dbReference type="SUPFAM" id="SSF53335">
    <property type="entry name" value="S-adenosyl-L-methionine-dependent methyltransferases"/>
    <property type="match status" value="1"/>
</dbReference>
<protein>
    <submittedName>
        <fullName evidence="6">Methyltransferase domain-containing protein</fullName>
    </submittedName>
</protein>
<evidence type="ECO:0000259" key="5">
    <source>
        <dbReference type="Pfam" id="PF08241"/>
    </source>
</evidence>
<dbReference type="EMBL" id="QYTU02000037">
    <property type="protein sequence ID" value="RWR06265.1"/>
    <property type="molecule type" value="Genomic_DNA"/>
</dbReference>
<keyword evidence="3" id="KW-0808">Transferase</keyword>
<dbReference type="GO" id="GO:0032259">
    <property type="term" value="P:methylation"/>
    <property type="evidence" value="ECO:0007669"/>
    <property type="project" value="UniProtKB-KW"/>
</dbReference>
<evidence type="ECO:0000256" key="3">
    <source>
        <dbReference type="ARBA" id="ARBA00022679"/>
    </source>
</evidence>
<keyword evidence="2 6" id="KW-0489">Methyltransferase</keyword>
<dbReference type="OrthoDB" id="43862at2"/>
<evidence type="ECO:0000256" key="1">
    <source>
        <dbReference type="ARBA" id="ARBA00005189"/>
    </source>
</evidence>
<gene>
    <name evidence="6" type="ORF">D4N35_014550</name>
</gene>
<organism evidence="6 7">
    <name type="scientific">Siminovitchia fortis</name>
    <dbReference type="NCBI Taxonomy" id="254758"/>
    <lineage>
        <taxon>Bacteria</taxon>
        <taxon>Bacillati</taxon>
        <taxon>Bacillota</taxon>
        <taxon>Bacilli</taxon>
        <taxon>Bacillales</taxon>
        <taxon>Bacillaceae</taxon>
        <taxon>Siminovitchia</taxon>
    </lineage>
</organism>
<evidence type="ECO:0000313" key="6">
    <source>
        <dbReference type="EMBL" id="RWR06265.1"/>
    </source>
</evidence>
<dbReference type="Proteomes" id="UP000273811">
    <property type="component" value="Unassembled WGS sequence"/>
</dbReference>
<dbReference type="Gene3D" id="3.40.50.150">
    <property type="entry name" value="Vaccinia Virus protein VP39"/>
    <property type="match status" value="1"/>
</dbReference>
<dbReference type="PANTHER" id="PTHR44307">
    <property type="entry name" value="PHOSPHOETHANOLAMINE METHYLTRANSFERASE"/>
    <property type="match status" value="1"/>
</dbReference>
<evidence type="ECO:0000256" key="4">
    <source>
        <dbReference type="ARBA" id="ARBA00025707"/>
    </source>
</evidence>
<sequence length="194" mass="22039">MADPGQFGKPAGPIGKFFGWMMDKYNKVEHEETIQILDLQPDDHVLEIGYGTGQAIRLAVDKIQNGKIVGVDHSDAMFEVASRKNKKWIHQGIVDLLVGDAGKLDFGEKSFDKVYSIHCIYFWEQPESNLKEIYRVLKNKGIIAITVRTGKGEVYEKFTDSNVKKWLENCGFKNVTIKRYGKVKRKSSIILGEK</sequence>
<keyword evidence="7" id="KW-1185">Reference proteome</keyword>
<name>A0A443ILY3_9BACI</name>
<dbReference type="PANTHER" id="PTHR44307:SF2">
    <property type="entry name" value="PHOSPHOETHANOLAMINE METHYLTRANSFERASE ISOFORM X1"/>
    <property type="match status" value="1"/>
</dbReference>
<evidence type="ECO:0000256" key="2">
    <source>
        <dbReference type="ARBA" id="ARBA00022603"/>
    </source>
</evidence>
<dbReference type="AlphaFoldDB" id="A0A443ILY3"/>
<comment type="pathway">
    <text evidence="4">Phospholipid metabolism.</text>
</comment>
<accession>A0A443ILY3</accession>
<dbReference type="InterPro" id="IPR029063">
    <property type="entry name" value="SAM-dependent_MTases_sf"/>
</dbReference>
<dbReference type="GO" id="GO:0008757">
    <property type="term" value="F:S-adenosylmethionine-dependent methyltransferase activity"/>
    <property type="evidence" value="ECO:0007669"/>
    <property type="project" value="InterPro"/>
</dbReference>
<comment type="caution">
    <text evidence="6">The sequence shown here is derived from an EMBL/GenBank/DDBJ whole genome shotgun (WGS) entry which is preliminary data.</text>
</comment>
<dbReference type="InterPro" id="IPR013216">
    <property type="entry name" value="Methyltransf_11"/>
</dbReference>
<proteinExistence type="predicted"/>
<feature type="domain" description="Methyltransferase type 11" evidence="5">
    <location>
        <begin position="46"/>
        <end position="145"/>
    </location>
</feature>
<comment type="pathway">
    <text evidence="1">Lipid metabolism.</text>
</comment>
<dbReference type="CDD" id="cd02440">
    <property type="entry name" value="AdoMet_MTases"/>
    <property type="match status" value="1"/>
</dbReference>
<evidence type="ECO:0000313" key="7">
    <source>
        <dbReference type="Proteomes" id="UP000273811"/>
    </source>
</evidence>
<dbReference type="Pfam" id="PF08241">
    <property type="entry name" value="Methyltransf_11"/>
    <property type="match status" value="1"/>
</dbReference>
<reference evidence="6" key="1">
    <citation type="submission" date="2018-12" db="EMBL/GenBank/DDBJ databases">
        <authorList>
            <person name="Sun L."/>
            <person name="Chen Z."/>
        </authorList>
    </citation>
    <scope>NUCLEOTIDE SEQUENCE [LARGE SCALE GENOMIC DNA]</scope>
    <source>
        <strain evidence="6">DSM 16012</strain>
    </source>
</reference>
<dbReference type="RefSeq" id="WP_120074962.1">
    <property type="nucleotide sequence ID" value="NZ_CP126113.1"/>
</dbReference>